<reference evidence="1" key="1">
    <citation type="submission" date="2020-10" db="EMBL/GenBank/DDBJ databases">
        <title>ChiBAC.</title>
        <authorList>
            <person name="Zenner C."/>
            <person name="Hitch T.C.A."/>
            <person name="Clavel T."/>
        </authorList>
    </citation>
    <scope>NUCLEOTIDE SEQUENCE</scope>
    <source>
        <strain evidence="1">DSM 107454</strain>
    </source>
</reference>
<keyword evidence="2" id="KW-1185">Reference proteome</keyword>
<evidence type="ECO:0000313" key="2">
    <source>
        <dbReference type="Proteomes" id="UP000806542"/>
    </source>
</evidence>
<dbReference type="EMBL" id="JADCKB010000006">
    <property type="protein sequence ID" value="MBE5039646.1"/>
    <property type="molecule type" value="Genomic_DNA"/>
</dbReference>
<sequence length="141" mass="16162">MQEIEILNHIHQNADMARDSLNHILDLSHSADFTQAVQSQIKEYQGACDLSEQMLEARGEKSENARMMPKMMADITSWMRALKDPTDSQLAEMVIEGSTMGITKLTRQIHDYTGDDKEVLSFAKDQVKREQDNIEKMKTFL</sequence>
<evidence type="ECO:0008006" key="3">
    <source>
        <dbReference type="Google" id="ProtNLM"/>
    </source>
</evidence>
<protein>
    <recommendedName>
        <fullName evidence="3">DUF2383 domain-containing protein</fullName>
    </recommendedName>
</protein>
<gene>
    <name evidence="1" type="ORF">INF28_04110</name>
</gene>
<dbReference type="AlphaFoldDB" id="A0A9D5LXG0"/>
<name>A0A9D5LXG0_9FIRM</name>
<organism evidence="1 2">
    <name type="scientific">Ructibacterium gallinarum</name>
    <dbReference type="NCBI Taxonomy" id="2779355"/>
    <lineage>
        <taxon>Bacteria</taxon>
        <taxon>Bacillati</taxon>
        <taxon>Bacillota</taxon>
        <taxon>Clostridia</taxon>
        <taxon>Eubacteriales</taxon>
        <taxon>Oscillospiraceae</taxon>
        <taxon>Ructibacterium</taxon>
    </lineage>
</organism>
<proteinExistence type="predicted"/>
<dbReference type="RefSeq" id="WP_226392207.1">
    <property type="nucleotide sequence ID" value="NZ_JADCKB010000006.1"/>
</dbReference>
<accession>A0A9D5LXG0</accession>
<comment type="caution">
    <text evidence="1">The sequence shown here is derived from an EMBL/GenBank/DDBJ whole genome shotgun (WGS) entry which is preliminary data.</text>
</comment>
<dbReference type="Proteomes" id="UP000806542">
    <property type="component" value="Unassembled WGS sequence"/>
</dbReference>
<evidence type="ECO:0000313" key="1">
    <source>
        <dbReference type="EMBL" id="MBE5039646.1"/>
    </source>
</evidence>